<gene>
    <name evidence="13" type="primary">LOC107070355</name>
</gene>
<feature type="transmembrane region" description="Helical" evidence="11">
    <location>
        <begin position="98"/>
        <end position="119"/>
    </location>
</feature>
<evidence type="ECO:0000256" key="6">
    <source>
        <dbReference type="ARBA" id="ARBA00022989"/>
    </source>
</evidence>
<evidence type="ECO:0000256" key="9">
    <source>
        <dbReference type="PROSITE-ProRule" id="PRU00282"/>
    </source>
</evidence>
<dbReference type="SUPFAM" id="SSF103506">
    <property type="entry name" value="Mitochondrial carrier"/>
    <property type="match status" value="1"/>
</dbReference>
<reference evidence="13" key="1">
    <citation type="submission" date="2025-08" db="UniProtKB">
        <authorList>
            <consortium name="RefSeq"/>
        </authorList>
    </citation>
    <scope>IDENTIFICATION</scope>
    <source>
        <tissue evidence="13">Whole body</tissue>
    </source>
</reference>
<dbReference type="Gene3D" id="1.50.40.10">
    <property type="entry name" value="Mitochondrial carrier domain"/>
    <property type="match status" value="2"/>
</dbReference>
<keyword evidence="7" id="KW-0496">Mitochondrion</keyword>
<keyword evidence="8 9" id="KW-0472">Membrane</keyword>
<feature type="transmembrane region" description="Helical" evidence="11">
    <location>
        <begin position="7"/>
        <end position="28"/>
    </location>
</feature>
<name>A0ABM1IUR6_POLDO</name>
<evidence type="ECO:0000256" key="3">
    <source>
        <dbReference type="ARBA" id="ARBA00022448"/>
    </source>
</evidence>
<organism evidence="12 13">
    <name type="scientific">Polistes dominula</name>
    <name type="common">European paper wasp</name>
    <name type="synonym">Vespa dominula</name>
    <dbReference type="NCBI Taxonomy" id="743375"/>
    <lineage>
        <taxon>Eukaryota</taxon>
        <taxon>Metazoa</taxon>
        <taxon>Ecdysozoa</taxon>
        <taxon>Arthropoda</taxon>
        <taxon>Hexapoda</taxon>
        <taxon>Insecta</taxon>
        <taxon>Pterygota</taxon>
        <taxon>Neoptera</taxon>
        <taxon>Endopterygota</taxon>
        <taxon>Hymenoptera</taxon>
        <taxon>Apocrita</taxon>
        <taxon>Aculeata</taxon>
        <taxon>Vespoidea</taxon>
        <taxon>Vespidae</taxon>
        <taxon>Polistinae</taxon>
        <taxon>Polistini</taxon>
        <taxon>Polistes</taxon>
    </lineage>
</organism>
<comment type="similarity">
    <text evidence="2 10">Belongs to the mitochondrial carrier (TC 2.A.29) family.</text>
</comment>
<dbReference type="Pfam" id="PF00153">
    <property type="entry name" value="Mito_carr"/>
    <property type="match status" value="3"/>
</dbReference>
<evidence type="ECO:0000256" key="8">
    <source>
        <dbReference type="ARBA" id="ARBA00023136"/>
    </source>
</evidence>
<dbReference type="PANTHER" id="PTHR45624">
    <property type="entry name" value="MITOCHONDRIAL BASIC AMINO ACIDS TRANSPORTER-RELATED"/>
    <property type="match status" value="1"/>
</dbReference>
<feature type="repeat" description="Solcar" evidence="9">
    <location>
        <begin position="98"/>
        <end position="185"/>
    </location>
</feature>
<dbReference type="InterPro" id="IPR050567">
    <property type="entry name" value="Mitochondrial_Carrier"/>
</dbReference>
<dbReference type="InterPro" id="IPR023395">
    <property type="entry name" value="MCP_dom_sf"/>
</dbReference>
<evidence type="ECO:0000256" key="4">
    <source>
        <dbReference type="ARBA" id="ARBA00022692"/>
    </source>
</evidence>
<evidence type="ECO:0000256" key="1">
    <source>
        <dbReference type="ARBA" id="ARBA00004225"/>
    </source>
</evidence>
<evidence type="ECO:0000313" key="13">
    <source>
        <dbReference type="RefSeq" id="XP_015183953.1"/>
    </source>
</evidence>
<proteinExistence type="inferred from homology"/>
<comment type="subcellular location">
    <subcellularLocation>
        <location evidence="1">Mitochondrion membrane</location>
        <topology evidence="1">Multi-pass membrane protein</topology>
    </subcellularLocation>
</comment>
<feature type="transmembrane region" description="Helical" evidence="11">
    <location>
        <begin position="65"/>
        <end position="86"/>
    </location>
</feature>
<keyword evidence="12" id="KW-1185">Reference proteome</keyword>
<keyword evidence="3 10" id="KW-0813">Transport</keyword>
<evidence type="ECO:0000256" key="5">
    <source>
        <dbReference type="ARBA" id="ARBA00022737"/>
    </source>
</evidence>
<evidence type="ECO:0000256" key="7">
    <source>
        <dbReference type="ARBA" id="ARBA00023128"/>
    </source>
</evidence>
<keyword evidence="4 9" id="KW-0812">Transmembrane</keyword>
<dbReference type="GeneID" id="107070355"/>
<evidence type="ECO:0000256" key="10">
    <source>
        <dbReference type="RuleBase" id="RU000488"/>
    </source>
</evidence>
<feature type="repeat" description="Solcar" evidence="9">
    <location>
        <begin position="192"/>
        <end position="278"/>
    </location>
</feature>
<dbReference type="InterPro" id="IPR018108">
    <property type="entry name" value="MCP_transmembrane"/>
</dbReference>
<dbReference type="PANTHER" id="PTHR45624:SF4">
    <property type="entry name" value="CONGESTED-LIKE TRACHEA PROTEIN-RELATED"/>
    <property type="match status" value="1"/>
</dbReference>
<accession>A0ABM1IUR6</accession>
<dbReference type="PROSITE" id="PS50920">
    <property type="entry name" value="SOLCAR"/>
    <property type="match status" value="3"/>
</dbReference>
<sequence>MAKERTPLEYLIGGAFGGLSVVLVGHPFDTIKVQLQMSPGIYKGMFHVARTLIAREGPFSLYKGITAPLAVVIPFSAIGFFSFGAGKLLISQPGQTRFTGLQILISGMFSGACTTIVAAPGERIKCLLQAQDKGPKKYKGFLDCAQKLLIEGGIRNLYLGTCATLLRDMPSCATYFYCYERIMEFLLGNSTEITWQPLLAGGTAGIATWLVSLPADSIKTRIQISPMGTYPRGVRSVFPIIMKEGGILGLYRGVVPVLIRAFIANAACFYSLELTFNIMDKYMS</sequence>
<evidence type="ECO:0000256" key="11">
    <source>
        <dbReference type="SAM" id="Phobius"/>
    </source>
</evidence>
<dbReference type="Proteomes" id="UP000694924">
    <property type="component" value="Unplaced"/>
</dbReference>
<protein>
    <submittedName>
        <fullName evidence="13">Congested-like trachea protein</fullName>
    </submittedName>
</protein>
<evidence type="ECO:0000256" key="2">
    <source>
        <dbReference type="ARBA" id="ARBA00006375"/>
    </source>
</evidence>
<evidence type="ECO:0000313" key="12">
    <source>
        <dbReference type="Proteomes" id="UP000694924"/>
    </source>
</evidence>
<dbReference type="RefSeq" id="XP_015183953.1">
    <property type="nucleotide sequence ID" value="XM_015328467.1"/>
</dbReference>
<keyword evidence="5" id="KW-0677">Repeat</keyword>
<keyword evidence="6 11" id="KW-1133">Transmembrane helix</keyword>
<feature type="repeat" description="Solcar" evidence="9">
    <location>
        <begin position="5"/>
        <end position="89"/>
    </location>
</feature>